<dbReference type="EMBL" id="JAJSOF020000019">
    <property type="protein sequence ID" value="KAJ4438043.1"/>
    <property type="molecule type" value="Genomic_DNA"/>
</dbReference>
<dbReference type="Proteomes" id="UP001148838">
    <property type="component" value="Unassembled WGS sequence"/>
</dbReference>
<sequence>MAGLCEGGNEPPGSLKARSLRGTRLEDDSLVHAVKEWLRRVGPDFYRAGLQALVPRLRKAVERDGDYVEK</sequence>
<reference evidence="2 3" key="1">
    <citation type="journal article" date="2022" name="Allergy">
        <title>Genome assembly and annotation of Periplaneta americana reveal a comprehensive cockroach allergen profile.</title>
        <authorList>
            <person name="Wang L."/>
            <person name="Xiong Q."/>
            <person name="Saelim N."/>
            <person name="Wang L."/>
            <person name="Nong W."/>
            <person name="Wan A.T."/>
            <person name="Shi M."/>
            <person name="Liu X."/>
            <person name="Cao Q."/>
            <person name="Hui J.H.L."/>
            <person name="Sookrung N."/>
            <person name="Leung T.F."/>
            <person name="Tungtrongchitr A."/>
            <person name="Tsui S.K.W."/>
        </authorList>
    </citation>
    <scope>NUCLEOTIDE SEQUENCE [LARGE SCALE GENOMIC DNA]</scope>
    <source>
        <strain evidence="2">PWHHKU_190912</strain>
    </source>
</reference>
<evidence type="ECO:0000313" key="2">
    <source>
        <dbReference type="EMBL" id="KAJ4438043.1"/>
    </source>
</evidence>
<keyword evidence="3" id="KW-1185">Reference proteome</keyword>
<organism evidence="2 3">
    <name type="scientific">Periplaneta americana</name>
    <name type="common">American cockroach</name>
    <name type="synonym">Blatta americana</name>
    <dbReference type="NCBI Taxonomy" id="6978"/>
    <lineage>
        <taxon>Eukaryota</taxon>
        <taxon>Metazoa</taxon>
        <taxon>Ecdysozoa</taxon>
        <taxon>Arthropoda</taxon>
        <taxon>Hexapoda</taxon>
        <taxon>Insecta</taxon>
        <taxon>Pterygota</taxon>
        <taxon>Neoptera</taxon>
        <taxon>Polyneoptera</taxon>
        <taxon>Dictyoptera</taxon>
        <taxon>Blattodea</taxon>
        <taxon>Blattoidea</taxon>
        <taxon>Blattidae</taxon>
        <taxon>Blattinae</taxon>
        <taxon>Periplaneta</taxon>
    </lineage>
</organism>
<evidence type="ECO:0000256" key="1">
    <source>
        <dbReference type="SAM" id="MobiDB-lite"/>
    </source>
</evidence>
<accession>A0ABQ8SV15</accession>
<name>A0ABQ8SV15_PERAM</name>
<feature type="region of interest" description="Disordered" evidence="1">
    <location>
        <begin position="1"/>
        <end position="20"/>
    </location>
</feature>
<comment type="caution">
    <text evidence="2">The sequence shown here is derived from an EMBL/GenBank/DDBJ whole genome shotgun (WGS) entry which is preliminary data.</text>
</comment>
<protein>
    <submittedName>
        <fullName evidence="2">Uncharacterized protein</fullName>
    </submittedName>
</protein>
<gene>
    <name evidence="2" type="ORF">ANN_13982</name>
</gene>
<evidence type="ECO:0000313" key="3">
    <source>
        <dbReference type="Proteomes" id="UP001148838"/>
    </source>
</evidence>
<proteinExistence type="predicted"/>